<keyword evidence="1" id="KW-0175">Coiled coil</keyword>
<protein>
    <recommendedName>
        <fullName evidence="3">Condensin II complex subunit H2 N-terminal domain-containing protein</fullName>
    </recommendedName>
</protein>
<feature type="non-terminal residue" evidence="4">
    <location>
        <position position="1"/>
    </location>
</feature>
<reference evidence="4" key="1">
    <citation type="submission" date="2015-07" db="EMBL/GenBank/DDBJ databases">
        <title>Adaptation to a free-living lifestyle via gene acquisitions in the diplomonad Trepomonas sp. PC1.</title>
        <authorList>
            <person name="Xu F."/>
            <person name="Jerlstrom-Hultqvist J."/>
            <person name="Kolisko M."/>
            <person name="Simpson A.G.B."/>
            <person name="Roger A.J."/>
            <person name="Svard S.G."/>
            <person name="Andersson J.O."/>
        </authorList>
    </citation>
    <scope>NUCLEOTIDE SEQUENCE</scope>
    <source>
        <strain evidence="4">PC1</strain>
    </source>
</reference>
<feature type="compositionally biased region" description="Low complexity" evidence="2">
    <location>
        <begin position="221"/>
        <end position="233"/>
    </location>
</feature>
<dbReference type="Pfam" id="PF06278">
    <property type="entry name" value="CNDH2_N"/>
    <property type="match status" value="1"/>
</dbReference>
<name>A0A146KCV3_9EUKA</name>
<feature type="region of interest" description="Disordered" evidence="2">
    <location>
        <begin position="219"/>
        <end position="242"/>
    </location>
</feature>
<dbReference type="EMBL" id="GDID01003101">
    <property type="protein sequence ID" value="JAP93505.1"/>
    <property type="molecule type" value="Transcribed_RNA"/>
</dbReference>
<organism evidence="4">
    <name type="scientific">Trepomonas sp. PC1</name>
    <dbReference type="NCBI Taxonomy" id="1076344"/>
    <lineage>
        <taxon>Eukaryota</taxon>
        <taxon>Metamonada</taxon>
        <taxon>Diplomonadida</taxon>
        <taxon>Hexamitidae</taxon>
        <taxon>Hexamitinae</taxon>
        <taxon>Trepomonas</taxon>
    </lineage>
</organism>
<evidence type="ECO:0000259" key="3">
    <source>
        <dbReference type="Pfam" id="PF06278"/>
    </source>
</evidence>
<sequence length="479" mass="55754">DVDFREAALIIQQTSLLFARKVDYLFDFVNQILISQPGKQKRRRTTHQQSQDLVLNYDDEPDDQLNSFFDVFSSSNPKVVQTANLYLLPKNPHTMLSARHVIENNDVRITPLFNCIHQNETLLLEQWDDDDLHTVLITNGNLNPINHTTPVHPRYFEQMSTVFSEQMRRSGLMFSKTPREAIQLIGGENQVEAGSFHEPEQMDLDGLDGLDFPQEFREDQTQNQVQEQNQAQDPPLIQPKKKKTVDLSQVEELNDLLESAFKKLTKKQKNDTEKFAKRGFKKVIVQQEQKLQLEIGNLKLLEEEPLKDLQGYFEYQKESILKQPMLGFMRKTYFQHQNQQQEMQQIEMQPIEAQPALQTQEFLQQVQIQQQNAEIVQQKKREPQQRIQRATKLFTTDYVKWVAKLETQIAKQTVFDVVKCQQVIFKNASQKIDIQDLSQNVAGETQKTKLARCFISSLFLASEGKLEFDQENGVKVVVK</sequence>
<evidence type="ECO:0000313" key="4">
    <source>
        <dbReference type="EMBL" id="JAP93505.1"/>
    </source>
</evidence>
<proteinExistence type="predicted"/>
<dbReference type="InterPro" id="IPR009378">
    <property type="entry name" value="H2_N"/>
</dbReference>
<evidence type="ECO:0000256" key="1">
    <source>
        <dbReference type="SAM" id="Coils"/>
    </source>
</evidence>
<gene>
    <name evidence="4" type="ORF">TPC1_14195</name>
</gene>
<accession>A0A146KCV3</accession>
<feature type="coiled-coil region" evidence="1">
    <location>
        <begin position="247"/>
        <end position="304"/>
    </location>
</feature>
<feature type="domain" description="Condensin II complex subunit H2 N-terminal" evidence="3">
    <location>
        <begin position="2"/>
        <end position="60"/>
    </location>
</feature>
<dbReference type="AlphaFoldDB" id="A0A146KCV3"/>
<evidence type="ECO:0000256" key="2">
    <source>
        <dbReference type="SAM" id="MobiDB-lite"/>
    </source>
</evidence>